<keyword evidence="3" id="KW-1185">Reference proteome</keyword>
<dbReference type="RefSeq" id="WP_035414132.1">
    <property type="nucleotide sequence ID" value="NZ_LVVL01000001.1"/>
</dbReference>
<sequence>MDIWYLLQERAVPVTILALLMMGSAVVVFTVWKRRLALSMPLRLFTTIVCLVCIVVSAGLLLFTLFLGYNS</sequence>
<evidence type="ECO:0000313" key="3">
    <source>
        <dbReference type="Proteomes" id="UP000078447"/>
    </source>
</evidence>
<name>A0ABX2VB95_9BACL</name>
<organism evidence="2 3">
    <name type="scientific">Exiguobacterium undae</name>
    <dbReference type="NCBI Taxonomy" id="169177"/>
    <lineage>
        <taxon>Bacteria</taxon>
        <taxon>Bacillati</taxon>
        <taxon>Bacillota</taxon>
        <taxon>Bacilli</taxon>
        <taxon>Bacillales</taxon>
        <taxon>Bacillales Family XII. Incertae Sedis</taxon>
        <taxon>Exiguobacterium</taxon>
    </lineage>
</organism>
<proteinExistence type="predicted"/>
<evidence type="ECO:0000256" key="1">
    <source>
        <dbReference type="SAM" id="Phobius"/>
    </source>
</evidence>
<keyword evidence="1" id="KW-0472">Membrane</keyword>
<gene>
    <name evidence="2" type="ORF">A3783_05685</name>
</gene>
<keyword evidence="1" id="KW-0812">Transmembrane</keyword>
<evidence type="ECO:0008006" key="4">
    <source>
        <dbReference type="Google" id="ProtNLM"/>
    </source>
</evidence>
<dbReference type="EMBL" id="LVVL01000001">
    <property type="protein sequence ID" value="OAN15426.1"/>
    <property type="molecule type" value="Genomic_DNA"/>
</dbReference>
<feature type="transmembrane region" description="Helical" evidence="1">
    <location>
        <begin position="44"/>
        <end position="69"/>
    </location>
</feature>
<keyword evidence="1" id="KW-1133">Transmembrane helix</keyword>
<protein>
    <recommendedName>
        <fullName evidence="4">DUF2768 domain-containing protein</fullName>
    </recommendedName>
</protein>
<feature type="transmembrane region" description="Helical" evidence="1">
    <location>
        <begin position="12"/>
        <end position="32"/>
    </location>
</feature>
<reference evidence="2 3" key="1">
    <citation type="submission" date="2016-03" db="EMBL/GenBank/DDBJ databases">
        <authorList>
            <person name="Cho S.-Y."/>
            <person name="Lim S."/>
            <person name="Kim H."/>
            <person name="Soh E.H."/>
            <person name="Moon J.S."/>
        </authorList>
    </citation>
    <scope>NUCLEOTIDE SEQUENCE [LARGE SCALE GENOMIC DNA]</scope>
    <source>
        <strain evidence="2 3">KCTC 3810</strain>
    </source>
</reference>
<accession>A0ABX2VB95</accession>
<evidence type="ECO:0000313" key="2">
    <source>
        <dbReference type="EMBL" id="OAN15426.1"/>
    </source>
</evidence>
<comment type="caution">
    <text evidence="2">The sequence shown here is derived from an EMBL/GenBank/DDBJ whole genome shotgun (WGS) entry which is preliminary data.</text>
</comment>
<dbReference type="Proteomes" id="UP000078447">
    <property type="component" value="Unassembled WGS sequence"/>
</dbReference>